<feature type="chain" id="PRO_5031267960" description="DUF2690 domain-containing protein" evidence="1">
    <location>
        <begin position="20"/>
        <end position="118"/>
    </location>
</feature>
<gene>
    <name evidence="2" type="ORF">FHS03_002521</name>
</gene>
<dbReference type="Proteomes" id="UP000541535">
    <property type="component" value="Unassembled WGS sequence"/>
</dbReference>
<evidence type="ECO:0000313" key="2">
    <source>
        <dbReference type="EMBL" id="MBB3119469.1"/>
    </source>
</evidence>
<name>A0A7W5BAE0_9BURK</name>
<keyword evidence="3" id="KW-1185">Reference proteome</keyword>
<keyword evidence="1" id="KW-0732">Signal</keyword>
<evidence type="ECO:0000256" key="1">
    <source>
        <dbReference type="SAM" id="SignalP"/>
    </source>
</evidence>
<organism evidence="2 3">
    <name type="scientific">Pseudoduganella violacea</name>
    <dbReference type="NCBI Taxonomy" id="1715466"/>
    <lineage>
        <taxon>Bacteria</taxon>
        <taxon>Pseudomonadati</taxon>
        <taxon>Pseudomonadota</taxon>
        <taxon>Betaproteobacteria</taxon>
        <taxon>Burkholderiales</taxon>
        <taxon>Oxalobacteraceae</taxon>
        <taxon>Telluria group</taxon>
        <taxon>Pseudoduganella</taxon>
    </lineage>
</organism>
<proteinExistence type="predicted"/>
<evidence type="ECO:0008006" key="4">
    <source>
        <dbReference type="Google" id="ProtNLM"/>
    </source>
</evidence>
<reference evidence="2 3" key="1">
    <citation type="submission" date="2020-08" db="EMBL/GenBank/DDBJ databases">
        <title>Genomic Encyclopedia of Type Strains, Phase III (KMG-III): the genomes of soil and plant-associated and newly described type strains.</title>
        <authorList>
            <person name="Whitman W."/>
        </authorList>
    </citation>
    <scope>NUCLEOTIDE SEQUENCE [LARGE SCALE GENOMIC DNA]</scope>
    <source>
        <strain evidence="2 3">CECT 8897</strain>
    </source>
</reference>
<protein>
    <recommendedName>
        <fullName evidence="4">DUF2690 domain-containing protein</fullName>
    </recommendedName>
</protein>
<comment type="caution">
    <text evidence="2">The sequence shown here is derived from an EMBL/GenBank/DDBJ whole genome shotgun (WGS) entry which is preliminary data.</text>
</comment>
<dbReference type="RefSeq" id="WP_183441302.1">
    <property type="nucleotide sequence ID" value="NZ_JACHXD010000006.1"/>
</dbReference>
<sequence>MSKLLFLSCVALAAPLTFAQTGTLSADASANAATRSGLFCNSHSPQQRIPAGTTLTVVRRVTARCGLFFPYTYYQVQYQQAGGKVALVYITERQLQNKLQTLHARRPDTPEPARSAAY</sequence>
<feature type="signal peptide" evidence="1">
    <location>
        <begin position="1"/>
        <end position="19"/>
    </location>
</feature>
<dbReference type="AlphaFoldDB" id="A0A7W5BAE0"/>
<dbReference type="EMBL" id="JACHXD010000006">
    <property type="protein sequence ID" value="MBB3119469.1"/>
    <property type="molecule type" value="Genomic_DNA"/>
</dbReference>
<accession>A0A7W5BAE0</accession>
<evidence type="ECO:0000313" key="3">
    <source>
        <dbReference type="Proteomes" id="UP000541535"/>
    </source>
</evidence>